<dbReference type="PANTHER" id="PTHR34978:SF3">
    <property type="entry name" value="SLR0241 PROTEIN"/>
    <property type="match status" value="1"/>
</dbReference>
<evidence type="ECO:0000259" key="8">
    <source>
        <dbReference type="Pfam" id="PF01435"/>
    </source>
</evidence>
<dbReference type="RefSeq" id="WP_203946739.1">
    <property type="nucleotide sequence ID" value="NZ_BOOR01000037.1"/>
</dbReference>
<feature type="transmembrane region" description="Helical" evidence="7">
    <location>
        <begin position="30"/>
        <end position="58"/>
    </location>
</feature>
<feature type="transmembrane region" description="Helical" evidence="7">
    <location>
        <begin position="6"/>
        <end position="23"/>
    </location>
</feature>
<sequence length="295" mass="31045">MTVSVYLPLLVSVVLAVSVRPLAKALPPRLGLWVLTAAAVIAGVGTVWTSLLLGSLLVDDIPAFDAAERLVPVDDMMSLGAAAFLGTGAVRSCLAVRRLLHTRRRLRRLNAMPGGELLVVADPRPDAFAVPGSRAGGGRVVVTQGMLRALDAGQRRALIAHERTHLRARHSIALSLAELAAAMNPLLVPVRRAVGFLSERDADEGAVAVAGSRRLVAEALAAAARARSASAAASPLAPGFHQFGVVDRVSALLAPEPVTRLRHVWIVGAMTLLAVGAAFDATRDFAWIVQILLRH</sequence>
<dbReference type="EMBL" id="BOOR01000037">
    <property type="protein sequence ID" value="GII56596.1"/>
    <property type="molecule type" value="Genomic_DNA"/>
</dbReference>
<gene>
    <name evidence="9" type="ORF">Pth03_49850</name>
</gene>
<comment type="cofactor">
    <cofactor evidence="6">
        <name>Zn(2+)</name>
        <dbReference type="ChEBI" id="CHEBI:29105"/>
    </cofactor>
    <text evidence="6">Binds 1 zinc ion per subunit.</text>
</comment>
<dbReference type="Pfam" id="PF01435">
    <property type="entry name" value="Peptidase_M48"/>
    <property type="match status" value="1"/>
</dbReference>
<dbReference type="InterPro" id="IPR052173">
    <property type="entry name" value="Beta-lactam_resp_regulator"/>
</dbReference>
<keyword evidence="5 6" id="KW-0482">Metalloprotease</keyword>
<evidence type="ECO:0000256" key="4">
    <source>
        <dbReference type="ARBA" id="ARBA00022833"/>
    </source>
</evidence>
<evidence type="ECO:0000256" key="2">
    <source>
        <dbReference type="ARBA" id="ARBA00022723"/>
    </source>
</evidence>
<keyword evidence="3 6" id="KW-0378">Hydrolase</keyword>
<feature type="transmembrane region" description="Helical" evidence="7">
    <location>
        <begin position="78"/>
        <end position="100"/>
    </location>
</feature>
<evidence type="ECO:0000256" key="6">
    <source>
        <dbReference type="RuleBase" id="RU003983"/>
    </source>
</evidence>
<name>A0A8J3V7Z9_9ACTN</name>
<comment type="caution">
    <text evidence="9">The sequence shown here is derived from an EMBL/GenBank/DDBJ whole genome shotgun (WGS) entry which is preliminary data.</text>
</comment>
<evidence type="ECO:0000256" key="5">
    <source>
        <dbReference type="ARBA" id="ARBA00023049"/>
    </source>
</evidence>
<evidence type="ECO:0000313" key="9">
    <source>
        <dbReference type="EMBL" id="GII56596.1"/>
    </source>
</evidence>
<dbReference type="Proteomes" id="UP000605992">
    <property type="component" value="Unassembled WGS sequence"/>
</dbReference>
<keyword evidence="7" id="KW-0472">Membrane</keyword>
<dbReference type="AlphaFoldDB" id="A0A8J3V7Z9"/>
<feature type="domain" description="Peptidase M48" evidence="8">
    <location>
        <begin position="116"/>
        <end position="173"/>
    </location>
</feature>
<dbReference type="GO" id="GO:0046872">
    <property type="term" value="F:metal ion binding"/>
    <property type="evidence" value="ECO:0007669"/>
    <property type="project" value="UniProtKB-KW"/>
</dbReference>
<keyword evidence="10" id="KW-1185">Reference proteome</keyword>
<evidence type="ECO:0000256" key="3">
    <source>
        <dbReference type="ARBA" id="ARBA00022801"/>
    </source>
</evidence>
<keyword evidence="2" id="KW-0479">Metal-binding</keyword>
<dbReference type="Gene3D" id="3.30.2010.10">
    <property type="entry name" value="Metalloproteases ('zincins'), catalytic domain"/>
    <property type="match status" value="1"/>
</dbReference>
<dbReference type="InterPro" id="IPR001915">
    <property type="entry name" value="Peptidase_M48"/>
</dbReference>
<keyword evidence="7" id="KW-0812">Transmembrane</keyword>
<reference evidence="9" key="1">
    <citation type="submission" date="2021-01" db="EMBL/GenBank/DDBJ databases">
        <title>Whole genome shotgun sequence of Planotetraspora thailandica NBRC 104271.</title>
        <authorList>
            <person name="Komaki H."/>
            <person name="Tamura T."/>
        </authorList>
    </citation>
    <scope>NUCLEOTIDE SEQUENCE</scope>
    <source>
        <strain evidence="9">NBRC 104271</strain>
    </source>
</reference>
<dbReference type="PANTHER" id="PTHR34978">
    <property type="entry name" value="POSSIBLE SENSOR-TRANSDUCER PROTEIN BLAR"/>
    <property type="match status" value="1"/>
</dbReference>
<comment type="similarity">
    <text evidence="6">Belongs to the peptidase M48 family.</text>
</comment>
<keyword evidence="1 6" id="KW-0645">Protease</keyword>
<organism evidence="9 10">
    <name type="scientific">Planotetraspora thailandica</name>
    <dbReference type="NCBI Taxonomy" id="487172"/>
    <lineage>
        <taxon>Bacteria</taxon>
        <taxon>Bacillati</taxon>
        <taxon>Actinomycetota</taxon>
        <taxon>Actinomycetes</taxon>
        <taxon>Streptosporangiales</taxon>
        <taxon>Streptosporangiaceae</taxon>
        <taxon>Planotetraspora</taxon>
    </lineage>
</organism>
<evidence type="ECO:0000256" key="7">
    <source>
        <dbReference type="SAM" id="Phobius"/>
    </source>
</evidence>
<keyword evidence="7" id="KW-1133">Transmembrane helix</keyword>
<evidence type="ECO:0000313" key="10">
    <source>
        <dbReference type="Proteomes" id="UP000605992"/>
    </source>
</evidence>
<keyword evidence="4 6" id="KW-0862">Zinc</keyword>
<dbReference type="GO" id="GO:0006508">
    <property type="term" value="P:proteolysis"/>
    <property type="evidence" value="ECO:0007669"/>
    <property type="project" value="UniProtKB-KW"/>
</dbReference>
<evidence type="ECO:0000256" key="1">
    <source>
        <dbReference type="ARBA" id="ARBA00022670"/>
    </source>
</evidence>
<accession>A0A8J3V7Z9</accession>
<protein>
    <submittedName>
        <fullName evidence="9">Peptidase M48</fullName>
    </submittedName>
</protein>
<dbReference type="GO" id="GO:0004222">
    <property type="term" value="F:metalloendopeptidase activity"/>
    <property type="evidence" value="ECO:0007669"/>
    <property type="project" value="InterPro"/>
</dbReference>
<proteinExistence type="inferred from homology"/>